<sequence length="160" mass="18512">MGSDVRNLRSKRIKACWDNDFVNTFNQDSGLNDTVIEISAVENLTSKRMENLPTKRTLAFKDNDFEECGHHMAHSPLQISRHPRTMRIRAFWDNIAKEGGRHMASPSKRKAHRKKSQLKVFDDAQSVQAFNPYATHKHKRVYTIEDSCSDPHFVLTDPYP</sequence>
<evidence type="ECO:0000313" key="1">
    <source>
        <dbReference type="EMBL" id="KAG5565331.1"/>
    </source>
</evidence>
<dbReference type="Proteomes" id="UP000823749">
    <property type="component" value="Chromosome 1"/>
</dbReference>
<accession>A0AAV6LMI5</accession>
<keyword evidence="2" id="KW-1185">Reference proteome</keyword>
<comment type="caution">
    <text evidence="1">The sequence shown here is derived from an EMBL/GenBank/DDBJ whole genome shotgun (WGS) entry which is preliminary data.</text>
</comment>
<protein>
    <submittedName>
        <fullName evidence="1">Uncharacterized protein</fullName>
    </submittedName>
</protein>
<organism evidence="1 2">
    <name type="scientific">Rhododendron griersonianum</name>
    <dbReference type="NCBI Taxonomy" id="479676"/>
    <lineage>
        <taxon>Eukaryota</taxon>
        <taxon>Viridiplantae</taxon>
        <taxon>Streptophyta</taxon>
        <taxon>Embryophyta</taxon>
        <taxon>Tracheophyta</taxon>
        <taxon>Spermatophyta</taxon>
        <taxon>Magnoliopsida</taxon>
        <taxon>eudicotyledons</taxon>
        <taxon>Gunneridae</taxon>
        <taxon>Pentapetalae</taxon>
        <taxon>asterids</taxon>
        <taxon>Ericales</taxon>
        <taxon>Ericaceae</taxon>
        <taxon>Ericoideae</taxon>
        <taxon>Rhodoreae</taxon>
        <taxon>Rhododendron</taxon>
    </lineage>
</organism>
<proteinExistence type="predicted"/>
<reference evidence="1" key="1">
    <citation type="submission" date="2020-08" db="EMBL/GenBank/DDBJ databases">
        <title>Plant Genome Project.</title>
        <authorList>
            <person name="Zhang R.-G."/>
        </authorList>
    </citation>
    <scope>NUCLEOTIDE SEQUENCE</scope>
    <source>
        <strain evidence="1">WSP0</strain>
        <tissue evidence="1">Leaf</tissue>
    </source>
</reference>
<evidence type="ECO:0000313" key="2">
    <source>
        <dbReference type="Proteomes" id="UP000823749"/>
    </source>
</evidence>
<dbReference type="EMBL" id="JACTNZ010000001">
    <property type="protein sequence ID" value="KAG5565331.1"/>
    <property type="molecule type" value="Genomic_DNA"/>
</dbReference>
<dbReference type="AlphaFoldDB" id="A0AAV6LMI5"/>
<name>A0AAV6LMI5_9ERIC</name>
<gene>
    <name evidence="1" type="ORF">RHGRI_001283</name>
</gene>